<gene>
    <name evidence="1" type="ORF">DC094_17655</name>
</gene>
<sequence>MSIKLNMEVMELIHFFWQSSVDREKLSDLYINTIAGHPTMKPVYKDGLFTHETVRRALSAISNKERFHPECVAEGRFWNNTMWAVEDMKLMNAMMQPLKIMNLSELEGELEGDFEVVILPMHLDEYILKGNTLMINFFCIEGDKEGSPLKMEDVLLKEWIKSKLAAA</sequence>
<dbReference type="OrthoDB" id="362018at2"/>
<dbReference type="EMBL" id="QDDL01000009">
    <property type="protein sequence ID" value="PVZ65706.1"/>
    <property type="molecule type" value="Genomic_DNA"/>
</dbReference>
<dbReference type="Proteomes" id="UP000244906">
    <property type="component" value="Unassembled WGS sequence"/>
</dbReference>
<protein>
    <submittedName>
        <fullName evidence="1">Uncharacterized protein</fullName>
    </submittedName>
</protein>
<dbReference type="AlphaFoldDB" id="A0A2V1GWX5"/>
<keyword evidence="2" id="KW-1185">Reference proteome</keyword>
<name>A0A2V1GWX5_9GAMM</name>
<accession>A0A2V1GWX5</accession>
<dbReference type="RefSeq" id="WP_116688445.1">
    <property type="nucleotide sequence ID" value="NZ_CAWNYD010000009.1"/>
</dbReference>
<evidence type="ECO:0000313" key="1">
    <source>
        <dbReference type="EMBL" id="PVZ65706.1"/>
    </source>
</evidence>
<proteinExistence type="predicted"/>
<comment type="caution">
    <text evidence="1">The sequence shown here is derived from an EMBL/GenBank/DDBJ whole genome shotgun (WGS) entry which is preliminary data.</text>
</comment>
<organism evidence="1 2">
    <name type="scientific">Pelagibaculum spongiae</name>
    <dbReference type="NCBI Taxonomy" id="2080658"/>
    <lineage>
        <taxon>Bacteria</taxon>
        <taxon>Pseudomonadati</taxon>
        <taxon>Pseudomonadota</taxon>
        <taxon>Gammaproteobacteria</taxon>
        <taxon>Oceanospirillales</taxon>
        <taxon>Pelagibaculum</taxon>
    </lineage>
</organism>
<evidence type="ECO:0000313" key="2">
    <source>
        <dbReference type="Proteomes" id="UP000244906"/>
    </source>
</evidence>
<reference evidence="1 2" key="1">
    <citation type="submission" date="2018-04" db="EMBL/GenBank/DDBJ databases">
        <title>Thalassorhabdus spongiae gen. nov., sp. nov., isolated from a marine sponge in South-West Iceland.</title>
        <authorList>
            <person name="Knobloch S."/>
            <person name="Daussin A."/>
            <person name="Johannsson R."/>
            <person name="Marteinsson V.T."/>
        </authorList>
    </citation>
    <scope>NUCLEOTIDE SEQUENCE [LARGE SCALE GENOMIC DNA]</scope>
    <source>
        <strain evidence="1 2">Hp12</strain>
    </source>
</reference>